<feature type="compositionally biased region" description="Basic and acidic residues" evidence="1">
    <location>
        <begin position="372"/>
        <end position="386"/>
    </location>
</feature>
<dbReference type="Pfam" id="PF05477">
    <property type="entry name" value="SURF2"/>
    <property type="match status" value="1"/>
</dbReference>
<feature type="compositionally biased region" description="Basic and acidic residues" evidence="1">
    <location>
        <begin position="72"/>
        <end position="123"/>
    </location>
</feature>
<dbReference type="PANTHER" id="PTHR34348:SF1">
    <property type="entry name" value="SURFEIT LOCUS PROTEIN 2"/>
    <property type="match status" value="1"/>
</dbReference>
<dbReference type="PANTHER" id="PTHR34348">
    <property type="entry name" value="SURFEIT LOCUS PROTEIN 2"/>
    <property type="match status" value="1"/>
</dbReference>
<feature type="region of interest" description="Disordered" evidence="1">
    <location>
        <begin position="53"/>
        <end position="254"/>
    </location>
</feature>
<sequence length="426" mass="46323">MSEALKALESASRRELQALAKELQLCRGNAKSDVIMSHAMQFLDDHPADGEQQVLSALGGSGSSTPVASPVAKKEMLKKDTPKKETPKKDTPKKETPTKDTPKKETPKKDAPKKETPKKETPKKVTPKKVTPKKQEAVVATVNVNSSAKTTKSDSQQPEDEPAIKVDSVQVVETKVTTPAVKKTPTKISAEVAKDAKKVTPKDKKKAKQVPSPTAAAKTAPTTASPAKSPKPSVGASPSTKKSPSSKAQSAPMSKKAEIKALKAVEALVKSVADLTFVGESRVRCSTTGHEMKAEVDVIKAYINGKRYQKARNLKLSFAKYAPMFVDHPDESKTEMLWCNVTELAIARDLKRVKEHMAAPKYQKQLPIWKEQEAAKKKAEEEEAQRRAARIAAAKKRRLEAAQESGDDAAESERPAKRKRVAADSK</sequence>
<proteinExistence type="predicted"/>
<dbReference type="InterPro" id="IPR008833">
    <property type="entry name" value="Surf2"/>
</dbReference>
<accession>A0A9W6U999</accession>
<organism evidence="2 3">
    <name type="scientific">Phytophthora lilii</name>
    <dbReference type="NCBI Taxonomy" id="2077276"/>
    <lineage>
        <taxon>Eukaryota</taxon>
        <taxon>Sar</taxon>
        <taxon>Stramenopiles</taxon>
        <taxon>Oomycota</taxon>
        <taxon>Peronosporomycetes</taxon>
        <taxon>Peronosporales</taxon>
        <taxon>Peronosporaceae</taxon>
        <taxon>Phytophthora</taxon>
    </lineage>
</organism>
<keyword evidence="3" id="KW-1185">Reference proteome</keyword>
<comment type="caution">
    <text evidence="2">The sequence shown here is derived from an EMBL/GenBank/DDBJ whole genome shotgun (WGS) entry which is preliminary data.</text>
</comment>
<feature type="compositionally biased region" description="Basic and acidic residues" evidence="1">
    <location>
        <begin position="411"/>
        <end position="426"/>
    </location>
</feature>
<feature type="region of interest" description="Disordered" evidence="1">
    <location>
        <begin position="372"/>
        <end position="426"/>
    </location>
</feature>
<reference evidence="2" key="1">
    <citation type="submission" date="2023-04" db="EMBL/GenBank/DDBJ databases">
        <title>Phytophthora lilii NBRC 32176.</title>
        <authorList>
            <person name="Ichikawa N."/>
            <person name="Sato H."/>
            <person name="Tonouchi N."/>
        </authorList>
    </citation>
    <scope>NUCLEOTIDE SEQUENCE</scope>
    <source>
        <strain evidence="2">NBRC 32176</strain>
    </source>
</reference>
<evidence type="ECO:0000256" key="1">
    <source>
        <dbReference type="SAM" id="MobiDB-lite"/>
    </source>
</evidence>
<dbReference type="AlphaFoldDB" id="A0A9W6U999"/>
<evidence type="ECO:0000313" key="2">
    <source>
        <dbReference type="EMBL" id="GMF28483.1"/>
    </source>
</evidence>
<feature type="compositionally biased region" description="Low complexity" evidence="1">
    <location>
        <begin position="209"/>
        <end position="254"/>
    </location>
</feature>
<feature type="compositionally biased region" description="Low complexity" evidence="1">
    <location>
        <begin position="171"/>
        <end position="187"/>
    </location>
</feature>
<feature type="compositionally biased region" description="Low complexity" evidence="1">
    <location>
        <begin position="137"/>
        <end position="148"/>
    </location>
</feature>
<protein>
    <submittedName>
        <fullName evidence="2">Unnamed protein product</fullName>
    </submittedName>
</protein>
<dbReference type="EMBL" id="BSXW01000715">
    <property type="protein sequence ID" value="GMF28483.1"/>
    <property type="molecule type" value="Genomic_DNA"/>
</dbReference>
<name>A0A9W6U999_9STRA</name>
<gene>
    <name evidence="2" type="ORF">Plil01_001199700</name>
</gene>
<feature type="compositionally biased region" description="Basic and acidic residues" evidence="1">
    <location>
        <begin position="192"/>
        <end position="202"/>
    </location>
</feature>
<evidence type="ECO:0000313" key="3">
    <source>
        <dbReference type="Proteomes" id="UP001165083"/>
    </source>
</evidence>
<dbReference type="OrthoDB" id="127285at2759"/>
<feature type="compositionally biased region" description="Basic residues" evidence="1">
    <location>
        <begin position="387"/>
        <end position="398"/>
    </location>
</feature>
<dbReference type="Proteomes" id="UP001165083">
    <property type="component" value="Unassembled WGS sequence"/>
</dbReference>